<feature type="transmembrane region" description="Helical" evidence="6">
    <location>
        <begin position="21"/>
        <end position="42"/>
    </location>
</feature>
<evidence type="ECO:0000259" key="7">
    <source>
        <dbReference type="PROSITE" id="PS50850"/>
    </source>
</evidence>
<gene>
    <name evidence="8" type="ORF">GCM10009751_31170</name>
</gene>
<evidence type="ECO:0000256" key="4">
    <source>
        <dbReference type="ARBA" id="ARBA00022989"/>
    </source>
</evidence>
<feature type="transmembrane region" description="Helical" evidence="6">
    <location>
        <begin position="54"/>
        <end position="74"/>
    </location>
</feature>
<dbReference type="PANTHER" id="PTHR43124">
    <property type="entry name" value="PURINE EFFLUX PUMP PBUE"/>
    <property type="match status" value="1"/>
</dbReference>
<evidence type="ECO:0000256" key="2">
    <source>
        <dbReference type="ARBA" id="ARBA00022475"/>
    </source>
</evidence>
<feature type="transmembrane region" description="Helical" evidence="6">
    <location>
        <begin position="367"/>
        <end position="385"/>
    </location>
</feature>
<evidence type="ECO:0000313" key="8">
    <source>
        <dbReference type="EMBL" id="GAA1869990.1"/>
    </source>
</evidence>
<feature type="transmembrane region" description="Helical" evidence="6">
    <location>
        <begin position="115"/>
        <end position="133"/>
    </location>
</feature>
<feature type="transmembrane region" description="Helical" evidence="6">
    <location>
        <begin position="145"/>
        <end position="166"/>
    </location>
</feature>
<dbReference type="RefSeq" id="WP_344104619.1">
    <property type="nucleotide sequence ID" value="NZ_BAAANL010000006.1"/>
</dbReference>
<feature type="transmembrane region" description="Helical" evidence="6">
    <location>
        <begin position="278"/>
        <end position="296"/>
    </location>
</feature>
<sequence>MSENTVDDEAKAGLGNAQAGLLVLAFSVFAAVATEMLPVGLLPEIADSLEISEARTGLLVSLYAGMVAVLAVPLTIATRRIPRKRLLLIGMGVYAASNLVSALAPGFAALAVGRAIGGATHALFISVAIGYAARLVPPRLTGQALALASAGVSLGFVLGVPLTTALGNAAGWRVAFGALVVLMVVALVLIAVVLPDVGERAAAAAAGSGHRRRMTTVIASNTLAWIGHFTLYTYISVLLLRAGAPSGAVGPLLLVFGTFGLLGVWLGAPWLDRAPRHSALVILALVALGIGAAGAASAHLGWVVAAGVVWSLAWGPVASLYQSAAVRSHATTPELAGAWINATCNIGIAVGAVLGGQVLEVAGIREVAWLALAIVLPAIAVIALGRRAFPARA</sequence>
<dbReference type="PROSITE" id="PS50850">
    <property type="entry name" value="MFS"/>
    <property type="match status" value="1"/>
</dbReference>
<dbReference type="CDD" id="cd17324">
    <property type="entry name" value="MFS_NepI_like"/>
    <property type="match status" value="1"/>
</dbReference>
<dbReference type="Gene3D" id="1.20.1250.20">
    <property type="entry name" value="MFS general substrate transporter like domains"/>
    <property type="match status" value="1"/>
</dbReference>
<evidence type="ECO:0000256" key="1">
    <source>
        <dbReference type="ARBA" id="ARBA00004651"/>
    </source>
</evidence>
<accession>A0ABN2NIZ1</accession>
<keyword evidence="9" id="KW-1185">Reference proteome</keyword>
<dbReference type="SUPFAM" id="SSF103473">
    <property type="entry name" value="MFS general substrate transporter"/>
    <property type="match status" value="1"/>
</dbReference>
<feature type="domain" description="Major facilitator superfamily (MFS) profile" evidence="7">
    <location>
        <begin position="20"/>
        <end position="389"/>
    </location>
</feature>
<name>A0ABN2NIZ1_9MICO</name>
<proteinExistence type="predicted"/>
<comment type="subcellular location">
    <subcellularLocation>
        <location evidence="1">Cell membrane</location>
        <topology evidence="1">Multi-pass membrane protein</topology>
    </subcellularLocation>
</comment>
<feature type="transmembrane region" description="Helical" evidence="6">
    <location>
        <begin position="86"/>
        <end position="109"/>
    </location>
</feature>
<comment type="caution">
    <text evidence="8">The sequence shown here is derived from an EMBL/GenBank/DDBJ whole genome shotgun (WGS) entry which is preliminary data.</text>
</comment>
<dbReference type="PANTHER" id="PTHR43124:SF3">
    <property type="entry name" value="CHLORAMPHENICOL EFFLUX PUMP RV0191"/>
    <property type="match status" value="1"/>
</dbReference>
<dbReference type="InterPro" id="IPR036259">
    <property type="entry name" value="MFS_trans_sf"/>
</dbReference>
<dbReference type="Pfam" id="PF07690">
    <property type="entry name" value="MFS_1"/>
    <property type="match status" value="1"/>
</dbReference>
<keyword evidence="4 6" id="KW-1133">Transmembrane helix</keyword>
<protein>
    <submittedName>
        <fullName evidence="8">MFS transporter</fullName>
    </submittedName>
</protein>
<dbReference type="InterPro" id="IPR011701">
    <property type="entry name" value="MFS"/>
</dbReference>
<feature type="transmembrane region" description="Helical" evidence="6">
    <location>
        <begin position="247"/>
        <end position="266"/>
    </location>
</feature>
<keyword evidence="5 6" id="KW-0472">Membrane</keyword>
<feature type="transmembrane region" description="Helical" evidence="6">
    <location>
        <begin position="215"/>
        <end position="235"/>
    </location>
</feature>
<evidence type="ECO:0000256" key="3">
    <source>
        <dbReference type="ARBA" id="ARBA00022692"/>
    </source>
</evidence>
<keyword evidence="2" id="KW-1003">Cell membrane</keyword>
<evidence type="ECO:0000256" key="5">
    <source>
        <dbReference type="ARBA" id="ARBA00023136"/>
    </source>
</evidence>
<evidence type="ECO:0000313" key="9">
    <source>
        <dbReference type="Proteomes" id="UP001501094"/>
    </source>
</evidence>
<organism evidence="8 9">
    <name type="scientific">Myceligenerans crystallogenes</name>
    <dbReference type="NCBI Taxonomy" id="316335"/>
    <lineage>
        <taxon>Bacteria</taxon>
        <taxon>Bacillati</taxon>
        <taxon>Actinomycetota</taxon>
        <taxon>Actinomycetes</taxon>
        <taxon>Micrococcales</taxon>
        <taxon>Promicromonosporaceae</taxon>
        <taxon>Myceligenerans</taxon>
    </lineage>
</organism>
<dbReference type="InterPro" id="IPR020846">
    <property type="entry name" value="MFS_dom"/>
</dbReference>
<reference evidence="8 9" key="1">
    <citation type="journal article" date="2019" name="Int. J. Syst. Evol. Microbiol.">
        <title>The Global Catalogue of Microorganisms (GCM) 10K type strain sequencing project: providing services to taxonomists for standard genome sequencing and annotation.</title>
        <authorList>
            <consortium name="The Broad Institute Genomics Platform"/>
            <consortium name="The Broad Institute Genome Sequencing Center for Infectious Disease"/>
            <person name="Wu L."/>
            <person name="Ma J."/>
        </authorList>
    </citation>
    <scope>NUCLEOTIDE SEQUENCE [LARGE SCALE GENOMIC DNA]</scope>
    <source>
        <strain evidence="8 9">JCM 14326</strain>
    </source>
</reference>
<dbReference type="Proteomes" id="UP001501094">
    <property type="component" value="Unassembled WGS sequence"/>
</dbReference>
<feature type="transmembrane region" description="Helical" evidence="6">
    <location>
        <begin position="335"/>
        <end position="355"/>
    </location>
</feature>
<evidence type="ECO:0000256" key="6">
    <source>
        <dbReference type="SAM" id="Phobius"/>
    </source>
</evidence>
<keyword evidence="3 6" id="KW-0812">Transmembrane</keyword>
<feature type="transmembrane region" description="Helical" evidence="6">
    <location>
        <begin position="172"/>
        <end position="194"/>
    </location>
</feature>
<feature type="transmembrane region" description="Helical" evidence="6">
    <location>
        <begin position="302"/>
        <end position="323"/>
    </location>
</feature>
<dbReference type="EMBL" id="BAAANL010000006">
    <property type="protein sequence ID" value="GAA1869990.1"/>
    <property type="molecule type" value="Genomic_DNA"/>
</dbReference>
<dbReference type="InterPro" id="IPR050189">
    <property type="entry name" value="MFS_Efflux_Transporters"/>
</dbReference>